<gene>
    <name evidence="2" type="ORF">PKOR_21520</name>
</gene>
<feature type="region of interest" description="Disordered" evidence="1">
    <location>
        <begin position="1"/>
        <end position="35"/>
    </location>
</feature>
<feature type="region of interest" description="Disordered" evidence="1">
    <location>
        <begin position="52"/>
        <end position="101"/>
    </location>
</feature>
<dbReference type="STRING" id="400092.PKOR_21520"/>
<organism evidence="2 3">
    <name type="scientific">Pontibacter korlensis</name>
    <dbReference type="NCBI Taxonomy" id="400092"/>
    <lineage>
        <taxon>Bacteria</taxon>
        <taxon>Pseudomonadati</taxon>
        <taxon>Bacteroidota</taxon>
        <taxon>Cytophagia</taxon>
        <taxon>Cytophagales</taxon>
        <taxon>Hymenobacteraceae</taxon>
        <taxon>Pontibacter</taxon>
    </lineage>
</organism>
<keyword evidence="3" id="KW-1185">Reference proteome</keyword>
<accession>A0A0E3ZI50</accession>
<dbReference type="HOGENOM" id="CLU_1407647_0_0_10"/>
<dbReference type="KEGG" id="pko:PKOR_21520"/>
<evidence type="ECO:0000313" key="2">
    <source>
        <dbReference type="EMBL" id="AKD05174.1"/>
    </source>
</evidence>
<dbReference type="PATRIC" id="fig|400092.3.peg.4733"/>
<evidence type="ECO:0000256" key="1">
    <source>
        <dbReference type="SAM" id="MobiDB-lite"/>
    </source>
</evidence>
<dbReference type="EMBL" id="CP009621">
    <property type="protein sequence ID" value="AKD05174.1"/>
    <property type="molecule type" value="Genomic_DNA"/>
</dbReference>
<protein>
    <submittedName>
        <fullName evidence="2">Uncharacterized protein</fullName>
    </submittedName>
</protein>
<feature type="compositionally biased region" description="Polar residues" evidence="1">
    <location>
        <begin position="52"/>
        <end position="61"/>
    </location>
</feature>
<sequence>MNSDYLNDRNSFGQHDTGKEPNYEKSNNRWSSHFARDNASMRGNDYYGTQGYTNDYSRGNFSTSTYGGSSRGSHKKGNRYNDDSTQSGGSEVTYAEFPDYSNRPTYGSYAGSAAYTNFINHNYGYAHTSQDVSGMDKSIGNFGNTGYGSTSYNNRDEDRLHSVTGNKTGRSGGRTRYRSGNQGLYGENDGRRR</sequence>
<proteinExistence type="predicted"/>
<dbReference type="RefSeq" id="WP_046313434.1">
    <property type="nucleotide sequence ID" value="NZ_CBCSCY010000069.1"/>
</dbReference>
<name>A0A0E3ZI50_9BACT</name>
<dbReference type="OrthoDB" id="850974at2"/>
<dbReference type="Proteomes" id="UP000033109">
    <property type="component" value="Chromosome"/>
</dbReference>
<reference evidence="2 3" key="1">
    <citation type="journal article" date="2015" name="Sci. Rep.">
        <title>Unraveling adaptation of Pontibacter korlensis to radiation and infertility in desert through complete genome and comparative transcriptomic analysis.</title>
        <authorList>
            <person name="Dai J."/>
            <person name="Dai W."/>
            <person name="Qiu C."/>
            <person name="Yang Z."/>
            <person name="Zhang Y."/>
            <person name="Zhou M."/>
            <person name="Zhang L."/>
            <person name="Fang C."/>
            <person name="Gao Q."/>
            <person name="Yang Q."/>
            <person name="Li X."/>
            <person name="Wang Z."/>
            <person name="Wang Z."/>
            <person name="Jia Z."/>
            <person name="Chen X."/>
        </authorList>
    </citation>
    <scope>NUCLEOTIDE SEQUENCE [LARGE SCALE GENOMIC DNA]</scope>
    <source>
        <strain evidence="2 3">X14-1T</strain>
    </source>
</reference>
<evidence type="ECO:0000313" key="3">
    <source>
        <dbReference type="Proteomes" id="UP000033109"/>
    </source>
</evidence>
<feature type="region of interest" description="Disordered" evidence="1">
    <location>
        <begin position="150"/>
        <end position="193"/>
    </location>
</feature>
<feature type="compositionally biased region" description="Polar residues" evidence="1">
    <location>
        <begin position="1"/>
        <end position="14"/>
    </location>
</feature>
<feature type="compositionally biased region" description="Basic and acidic residues" evidence="1">
    <location>
        <begin position="16"/>
        <end position="27"/>
    </location>
</feature>
<dbReference type="AlphaFoldDB" id="A0A0E3ZI50"/>